<dbReference type="CDD" id="cd11075">
    <property type="entry name" value="CYP77_89"/>
    <property type="match status" value="2"/>
</dbReference>
<dbReference type="EMBL" id="LEKV01003831">
    <property type="protein sequence ID" value="KVH97471.1"/>
    <property type="molecule type" value="Genomic_DNA"/>
</dbReference>
<evidence type="ECO:0000256" key="2">
    <source>
        <dbReference type="ARBA" id="ARBA00004167"/>
    </source>
</evidence>
<comment type="similarity">
    <text evidence="3">Belongs to the cytochrome P450 family.</text>
</comment>
<dbReference type="PRINTS" id="PR00463">
    <property type="entry name" value="EP450I"/>
</dbReference>
<dbReference type="GO" id="GO:0016020">
    <property type="term" value="C:membrane"/>
    <property type="evidence" value="ECO:0007669"/>
    <property type="project" value="UniProtKB-SubCell"/>
</dbReference>
<dbReference type="FunFam" id="1.10.630.10:FF:000012">
    <property type="entry name" value="Cytochrome P450 family protein"/>
    <property type="match status" value="2"/>
</dbReference>
<dbReference type="Gene3D" id="1.10.630.10">
    <property type="entry name" value="Cytochrome P450"/>
    <property type="match status" value="2"/>
</dbReference>
<evidence type="ECO:0000256" key="12">
    <source>
        <dbReference type="PIRSR" id="PIRSR602401-1"/>
    </source>
</evidence>
<comment type="caution">
    <text evidence="13">The sequence shown here is derived from an EMBL/GenBank/DDBJ whole genome shotgun (WGS) entry which is preliminary data.</text>
</comment>
<sequence>MTSSLLPPFAMDLSFFLLLLLTLSVATLISILVCRKTTKNLPPGPSFFSSNLLLLTTSLSELGPIIRNLKSKYGTLLTLSIGSHPSIFVADHTLAHQVLIQKGAIFSDRPQTIPVRNISSAAYGPTWRLLRRNLTAEVLHPSRVKSYSWARKWVLQILIGRLQERKPAAEEAAGIITVVDHFRYAMFCLLVFMCFGEKLDDRRIDEIATVQRRVLLSVGSGRFNVLSIFPRLGKILFRNRWKEVAQIRNDQEQVLLPLIKSRIETANSETESVGDDDQIVAYVDTLINLHIPEVEATNGNGGNLTEKEMVSMCDEFLNAGTDTTSTALQWIMANLVKHPHIQSKLYDEIITVVGPPPPPPPPGVEPESVINEDDLQKMPYLKAVVLEGLRRHPPGHFLLPHRVAKEVEVEGYKIPEGASINFLVAEMGRDPKVWDDPMEFKPERFLMNGVFDITGSKGIKMMPFGAGRRICPGYDLALLHLEYFVANLIWFFRWTVAGDCDVDLSEKAEFTIVMKNPLQTPIIRIGSSTMETWFVIVVSLCVAALIRSILFRRSAGKNLPPGPSFLSSNLLLLTNSRLKFEHVLRKLKSNYGPLITLSIGSRPSIFVGDHSLAHQILIQKGAVFSDRPKTFAQRNISSASYGPTWRLLRRNLASEVLHPSRVKSYSWARNWVLHILIGRLQERKKAEAAGGIKVVDHFQFAMFSLLVLMCFGEKLDERQINEIAKVQREMLLMVGSGRFTVLTMFPKLGKILFKNRWKEFEKLLEDKEQVLIPLIKSRIEASNSVPQSGNDQIVAYVDTLVNLQLPEEETHTGNGGKLTEKEMVSMCSEFLNAGTDTTSTALQWIMANLVKHPHIQNKLYDEIITVVGPPPPPPPPGEQPESIINDEDLQKMPYLKSVVLEGLRRHPPAHFVLPHRVTKEIELGGHMIPEGATINFFVADMGWDPKVWDDPMEFIPERFSTINGVFDITGSKGIKMMPFGVGRRICPGSDLALLHLEYFVANLIWFFRWTPPDDYDVDLSEEVEFTVVMKNPLRTQISSRAEQRSI</sequence>
<dbReference type="InterPro" id="IPR002401">
    <property type="entry name" value="Cyt_P450_E_grp-I"/>
</dbReference>
<evidence type="ECO:0000256" key="7">
    <source>
        <dbReference type="ARBA" id="ARBA00022989"/>
    </source>
</evidence>
<gene>
    <name evidence="13" type="ORF">Ccrd_000446</name>
</gene>
<dbReference type="PRINTS" id="PR00385">
    <property type="entry name" value="P450"/>
</dbReference>
<evidence type="ECO:0000256" key="6">
    <source>
        <dbReference type="ARBA" id="ARBA00022723"/>
    </source>
</evidence>
<keyword evidence="14" id="KW-1185">Reference proteome</keyword>
<dbReference type="PANTHER" id="PTHR24298">
    <property type="entry name" value="FLAVONOID 3'-MONOOXYGENASE-RELATED"/>
    <property type="match status" value="1"/>
</dbReference>
<keyword evidence="11" id="KW-0472">Membrane</keyword>
<comment type="cofactor">
    <cofactor evidence="1 12">
        <name>heme</name>
        <dbReference type="ChEBI" id="CHEBI:30413"/>
    </cofactor>
</comment>
<proteinExistence type="inferred from homology"/>
<dbReference type="GO" id="GO:0020037">
    <property type="term" value="F:heme binding"/>
    <property type="evidence" value="ECO:0007669"/>
    <property type="project" value="InterPro"/>
</dbReference>
<dbReference type="InterPro" id="IPR001128">
    <property type="entry name" value="Cyt_P450"/>
</dbReference>
<evidence type="ECO:0000256" key="8">
    <source>
        <dbReference type="ARBA" id="ARBA00023002"/>
    </source>
</evidence>
<keyword evidence="4 12" id="KW-0349">Heme</keyword>
<feature type="binding site" description="axial binding residue" evidence="12">
    <location>
        <position position="471"/>
    </location>
    <ligand>
        <name>heme</name>
        <dbReference type="ChEBI" id="CHEBI:30413"/>
    </ligand>
    <ligandPart>
        <name>Fe</name>
        <dbReference type="ChEBI" id="CHEBI:18248"/>
    </ligandPart>
</feature>
<protein>
    <submittedName>
        <fullName evidence="13">Cytochrome P450</fullName>
    </submittedName>
</protein>
<keyword evidence="7" id="KW-1133">Transmembrane helix</keyword>
<evidence type="ECO:0000256" key="9">
    <source>
        <dbReference type="ARBA" id="ARBA00023004"/>
    </source>
</evidence>
<evidence type="ECO:0000256" key="11">
    <source>
        <dbReference type="ARBA" id="ARBA00023136"/>
    </source>
</evidence>
<evidence type="ECO:0000256" key="5">
    <source>
        <dbReference type="ARBA" id="ARBA00022692"/>
    </source>
</evidence>
<reference evidence="13 14" key="1">
    <citation type="journal article" date="2016" name="Sci. Rep.">
        <title>The genome sequence of the outbreeding globe artichoke constructed de novo incorporating a phase-aware low-pass sequencing strategy of F1 progeny.</title>
        <authorList>
            <person name="Scaglione D."/>
            <person name="Reyes-Chin-Wo S."/>
            <person name="Acquadro A."/>
            <person name="Froenicke L."/>
            <person name="Portis E."/>
            <person name="Beitel C."/>
            <person name="Tirone M."/>
            <person name="Mauro R."/>
            <person name="Lo Monaco A."/>
            <person name="Mauromicale G."/>
            <person name="Faccioli P."/>
            <person name="Cattivelli L."/>
            <person name="Rieseberg L."/>
            <person name="Michelmore R."/>
            <person name="Lanteri S."/>
        </authorList>
    </citation>
    <scope>NUCLEOTIDE SEQUENCE [LARGE SCALE GENOMIC DNA]</scope>
    <source>
        <strain evidence="13">2C</strain>
    </source>
</reference>
<dbReference type="Proteomes" id="UP000243975">
    <property type="component" value="Unassembled WGS sequence"/>
</dbReference>
<evidence type="ECO:0000256" key="4">
    <source>
        <dbReference type="ARBA" id="ARBA00022617"/>
    </source>
</evidence>
<accession>A0A103XVA7</accession>
<keyword evidence="9 12" id="KW-0408">Iron</keyword>
<dbReference type="AlphaFoldDB" id="A0A103XVA7"/>
<keyword evidence="8" id="KW-0560">Oxidoreductase</keyword>
<dbReference type="InterPro" id="IPR036396">
    <property type="entry name" value="Cyt_P450_sf"/>
</dbReference>
<dbReference type="STRING" id="59895.A0A103XVA7"/>
<dbReference type="SUPFAM" id="SSF48264">
    <property type="entry name" value="Cytochrome P450"/>
    <property type="match status" value="2"/>
</dbReference>
<dbReference type="PROSITE" id="PS00086">
    <property type="entry name" value="CYTOCHROME_P450"/>
    <property type="match status" value="2"/>
</dbReference>
<dbReference type="OMA" id="IWSIHRN"/>
<evidence type="ECO:0000256" key="10">
    <source>
        <dbReference type="ARBA" id="ARBA00023033"/>
    </source>
</evidence>
<dbReference type="InterPro" id="IPR051103">
    <property type="entry name" value="Plant_metabolite_P450s"/>
</dbReference>
<evidence type="ECO:0000313" key="13">
    <source>
        <dbReference type="EMBL" id="KVH97471.1"/>
    </source>
</evidence>
<name>A0A103XVA7_CYNCS</name>
<dbReference type="InterPro" id="IPR017972">
    <property type="entry name" value="Cyt_P450_CS"/>
</dbReference>
<dbReference type="Pfam" id="PF00067">
    <property type="entry name" value="p450"/>
    <property type="match status" value="2"/>
</dbReference>
<evidence type="ECO:0000256" key="3">
    <source>
        <dbReference type="ARBA" id="ARBA00010617"/>
    </source>
</evidence>
<evidence type="ECO:0000313" key="14">
    <source>
        <dbReference type="Proteomes" id="UP000243975"/>
    </source>
</evidence>
<keyword evidence="6 12" id="KW-0479">Metal-binding</keyword>
<dbReference type="GO" id="GO:0005506">
    <property type="term" value="F:iron ion binding"/>
    <property type="evidence" value="ECO:0007669"/>
    <property type="project" value="InterPro"/>
</dbReference>
<keyword evidence="5" id="KW-0812">Transmembrane</keyword>
<keyword evidence="10" id="KW-0503">Monooxygenase</keyword>
<organism evidence="13 14">
    <name type="scientific">Cynara cardunculus var. scolymus</name>
    <name type="common">Globe artichoke</name>
    <name type="synonym">Cynara scolymus</name>
    <dbReference type="NCBI Taxonomy" id="59895"/>
    <lineage>
        <taxon>Eukaryota</taxon>
        <taxon>Viridiplantae</taxon>
        <taxon>Streptophyta</taxon>
        <taxon>Embryophyta</taxon>
        <taxon>Tracheophyta</taxon>
        <taxon>Spermatophyta</taxon>
        <taxon>Magnoliopsida</taxon>
        <taxon>eudicotyledons</taxon>
        <taxon>Gunneridae</taxon>
        <taxon>Pentapetalae</taxon>
        <taxon>asterids</taxon>
        <taxon>campanulids</taxon>
        <taxon>Asterales</taxon>
        <taxon>Asteraceae</taxon>
        <taxon>Carduoideae</taxon>
        <taxon>Cardueae</taxon>
        <taxon>Carduinae</taxon>
        <taxon>Cynara</taxon>
    </lineage>
</organism>
<dbReference type="PANTHER" id="PTHR24298:SF800">
    <property type="entry name" value="CYTOCHROME P450 89A2-RELATED"/>
    <property type="match status" value="1"/>
</dbReference>
<comment type="subcellular location">
    <subcellularLocation>
        <location evidence="2">Membrane</location>
        <topology evidence="2">Single-pass membrane protein</topology>
    </subcellularLocation>
</comment>
<evidence type="ECO:0000256" key="1">
    <source>
        <dbReference type="ARBA" id="ARBA00001971"/>
    </source>
</evidence>
<dbReference type="Gramene" id="KVH97471">
    <property type="protein sequence ID" value="KVH97471"/>
    <property type="gene ID" value="Ccrd_000446"/>
</dbReference>
<dbReference type="GO" id="GO:0016709">
    <property type="term" value="F:oxidoreductase activity, acting on paired donors, with incorporation or reduction of molecular oxygen, NAD(P)H as one donor, and incorporation of one atom of oxygen"/>
    <property type="evidence" value="ECO:0007669"/>
    <property type="project" value="TreeGrafter"/>
</dbReference>